<dbReference type="PANTHER" id="PTHR46641">
    <property type="entry name" value="FMRFAMIDE RECEPTOR-RELATED"/>
    <property type="match status" value="1"/>
</dbReference>
<dbReference type="InterPro" id="IPR052954">
    <property type="entry name" value="GPCR-Ligand_Int"/>
</dbReference>
<evidence type="ECO:0000259" key="6">
    <source>
        <dbReference type="PROSITE" id="PS50262"/>
    </source>
</evidence>
<reference evidence="7" key="1">
    <citation type="submission" date="2021-03" db="EMBL/GenBank/DDBJ databases">
        <authorList>
            <person name="Bekaert M."/>
        </authorList>
    </citation>
    <scope>NUCLEOTIDE SEQUENCE</scope>
</reference>
<evidence type="ECO:0000256" key="4">
    <source>
        <dbReference type="ARBA" id="ARBA00023136"/>
    </source>
</evidence>
<dbReference type="GO" id="GO:0016020">
    <property type="term" value="C:membrane"/>
    <property type="evidence" value="ECO:0007669"/>
    <property type="project" value="UniProtKB-SubCell"/>
</dbReference>
<accession>A0A8S3UVH3</accession>
<comment type="caution">
    <text evidence="7">The sequence shown here is derived from an EMBL/GenBank/DDBJ whole genome shotgun (WGS) entry which is preliminary data.</text>
</comment>
<organism evidence="7 8">
    <name type="scientific">Mytilus edulis</name>
    <name type="common">Blue mussel</name>
    <dbReference type="NCBI Taxonomy" id="6550"/>
    <lineage>
        <taxon>Eukaryota</taxon>
        <taxon>Metazoa</taxon>
        <taxon>Spiralia</taxon>
        <taxon>Lophotrochozoa</taxon>
        <taxon>Mollusca</taxon>
        <taxon>Bivalvia</taxon>
        <taxon>Autobranchia</taxon>
        <taxon>Pteriomorphia</taxon>
        <taxon>Mytilida</taxon>
        <taxon>Mytiloidea</taxon>
        <taxon>Mytilidae</taxon>
        <taxon>Mytilinae</taxon>
        <taxon>Mytilus</taxon>
    </lineage>
</organism>
<dbReference type="SUPFAM" id="SSF81321">
    <property type="entry name" value="Family A G protein-coupled receptor-like"/>
    <property type="match status" value="1"/>
</dbReference>
<evidence type="ECO:0000256" key="2">
    <source>
        <dbReference type="ARBA" id="ARBA00022692"/>
    </source>
</evidence>
<sequence length="373" mass="43473">MGPVNSRILYLIDSDKHLLDVFTAGSVIAYVSMLFNILVFLLLCRKALRSPATVLMQGLAVADFLTAFSSYGLHPLFLLEYDCEYSTTRTLYECFLQHPYCSLATHLSISFFTFHNISFMITTCLGLQKVIAIRYPIWTKNQLTINKTAIICVFFFVLSVALGMPRHFAIKLEADISMHRQICIGSINDKDVIKYASVHYLMFQTTLMTCCCFVMVISTFFIIYKLINNKFKGRVTERRRQERRSVIMIVIVLVVFLITEIPKVILNLWWCIKHTAGDFLANDRFRSLLLLQNYEDEMSKLLIDHTDMISGYYWYRYSVFRFLLEIIKLFTLLGCLSNFIIYIIMSMKLRNEIISLFKKTPNGRALEMEMNRK</sequence>
<feature type="domain" description="G-protein coupled receptors family 1 profile" evidence="6">
    <location>
        <begin position="35"/>
        <end position="342"/>
    </location>
</feature>
<dbReference type="EMBL" id="CAJPWZ010002975">
    <property type="protein sequence ID" value="CAG2249640.1"/>
    <property type="molecule type" value="Genomic_DNA"/>
</dbReference>
<feature type="transmembrane region" description="Helical" evidence="5">
    <location>
        <begin position="107"/>
        <end position="127"/>
    </location>
</feature>
<name>A0A8S3UVH3_MYTED</name>
<gene>
    <name evidence="7" type="ORF">MEDL_61317</name>
</gene>
<dbReference type="GO" id="GO:0004930">
    <property type="term" value="F:G protein-coupled receptor activity"/>
    <property type="evidence" value="ECO:0007669"/>
    <property type="project" value="InterPro"/>
</dbReference>
<dbReference type="OrthoDB" id="6091802at2759"/>
<keyword evidence="4 5" id="KW-0472">Membrane</keyword>
<evidence type="ECO:0000313" key="8">
    <source>
        <dbReference type="Proteomes" id="UP000683360"/>
    </source>
</evidence>
<protein>
    <submittedName>
        <fullName evidence="7">CMKLR1</fullName>
    </submittedName>
</protein>
<dbReference type="Gene3D" id="1.20.1070.10">
    <property type="entry name" value="Rhodopsin 7-helix transmembrane proteins"/>
    <property type="match status" value="1"/>
</dbReference>
<evidence type="ECO:0000256" key="3">
    <source>
        <dbReference type="ARBA" id="ARBA00022989"/>
    </source>
</evidence>
<feature type="transmembrane region" description="Helical" evidence="5">
    <location>
        <begin position="201"/>
        <end position="224"/>
    </location>
</feature>
<proteinExistence type="predicted"/>
<dbReference type="InterPro" id="IPR000276">
    <property type="entry name" value="GPCR_Rhodpsn"/>
</dbReference>
<dbReference type="AlphaFoldDB" id="A0A8S3UVH3"/>
<evidence type="ECO:0000256" key="5">
    <source>
        <dbReference type="SAM" id="Phobius"/>
    </source>
</evidence>
<dbReference type="InterPro" id="IPR017452">
    <property type="entry name" value="GPCR_Rhodpsn_7TM"/>
</dbReference>
<comment type="subcellular location">
    <subcellularLocation>
        <location evidence="1">Membrane</location>
    </subcellularLocation>
</comment>
<feature type="transmembrane region" description="Helical" evidence="5">
    <location>
        <begin position="245"/>
        <end position="270"/>
    </location>
</feature>
<feature type="transmembrane region" description="Helical" evidence="5">
    <location>
        <begin position="322"/>
        <end position="345"/>
    </location>
</feature>
<evidence type="ECO:0000256" key="1">
    <source>
        <dbReference type="ARBA" id="ARBA00004370"/>
    </source>
</evidence>
<feature type="transmembrane region" description="Helical" evidence="5">
    <location>
        <begin position="54"/>
        <end position="73"/>
    </location>
</feature>
<feature type="transmembrane region" description="Helical" evidence="5">
    <location>
        <begin position="21"/>
        <end position="42"/>
    </location>
</feature>
<keyword evidence="8" id="KW-1185">Reference proteome</keyword>
<dbReference type="PANTHER" id="PTHR46641:SF2">
    <property type="entry name" value="FMRFAMIDE RECEPTOR"/>
    <property type="match status" value="1"/>
</dbReference>
<dbReference type="Pfam" id="PF00001">
    <property type="entry name" value="7tm_1"/>
    <property type="match status" value="1"/>
</dbReference>
<feature type="transmembrane region" description="Helical" evidence="5">
    <location>
        <begin position="148"/>
        <end position="168"/>
    </location>
</feature>
<dbReference type="Proteomes" id="UP000683360">
    <property type="component" value="Unassembled WGS sequence"/>
</dbReference>
<keyword evidence="3 5" id="KW-1133">Transmembrane helix</keyword>
<evidence type="ECO:0000313" key="7">
    <source>
        <dbReference type="EMBL" id="CAG2249640.1"/>
    </source>
</evidence>
<keyword evidence="2 5" id="KW-0812">Transmembrane</keyword>
<dbReference type="PROSITE" id="PS50262">
    <property type="entry name" value="G_PROTEIN_RECEP_F1_2"/>
    <property type="match status" value="1"/>
</dbReference>